<dbReference type="GO" id="GO:0005829">
    <property type="term" value="C:cytosol"/>
    <property type="evidence" value="ECO:0007669"/>
    <property type="project" value="TreeGrafter"/>
</dbReference>
<sequence length="169" mass="18643">MLRRPKNQKAFPTLKSSEAKISNSYPGRLKMCSNMGDRSTKDITQLCPGQTITVCGTISPCADRFRIDLLSCSGDIVFHFNPRFNPCQSPCIVCNTETCGCWGCEEVTSCVPFQPGCYVVITIKVEQTRYEVSACGQHILNYCHRLPPCTVRRVSVSGDFAVCGIQICG</sequence>
<keyword evidence="1 2" id="KW-0430">Lectin</keyword>
<dbReference type="Gene3D" id="2.60.120.200">
    <property type="match status" value="1"/>
</dbReference>
<dbReference type="KEGG" id="pvt:110089463"/>
<protein>
    <recommendedName>
        <fullName evidence="2">Galectin</fullName>
    </recommendedName>
</protein>
<evidence type="ECO:0000256" key="2">
    <source>
        <dbReference type="RuleBase" id="RU102079"/>
    </source>
</evidence>
<evidence type="ECO:0000313" key="5">
    <source>
        <dbReference type="RefSeq" id="XP_020668214.2"/>
    </source>
</evidence>
<accession>A0A6J0VC52</accession>
<gene>
    <name evidence="5" type="primary">LOC110089463</name>
</gene>
<dbReference type="Proteomes" id="UP001652642">
    <property type="component" value="Chromosome 9"/>
</dbReference>
<dbReference type="GO" id="GO:0016936">
    <property type="term" value="F:galactoside binding"/>
    <property type="evidence" value="ECO:0007669"/>
    <property type="project" value="TreeGrafter"/>
</dbReference>
<evidence type="ECO:0000256" key="1">
    <source>
        <dbReference type="ARBA" id="ARBA00022734"/>
    </source>
</evidence>
<dbReference type="GO" id="GO:0030246">
    <property type="term" value="F:carbohydrate binding"/>
    <property type="evidence" value="ECO:0007669"/>
    <property type="project" value="UniProtKB-UniRule"/>
</dbReference>
<reference evidence="5" key="1">
    <citation type="submission" date="2025-08" db="UniProtKB">
        <authorList>
            <consortium name="RefSeq"/>
        </authorList>
    </citation>
    <scope>IDENTIFICATION</scope>
</reference>
<dbReference type="GO" id="GO:0032689">
    <property type="term" value="P:negative regulation of type II interferon production"/>
    <property type="evidence" value="ECO:0007669"/>
    <property type="project" value="TreeGrafter"/>
</dbReference>
<dbReference type="GeneID" id="110089463"/>
<dbReference type="InterPro" id="IPR013320">
    <property type="entry name" value="ConA-like_dom_sf"/>
</dbReference>
<keyword evidence="4" id="KW-1185">Reference proteome</keyword>
<dbReference type="AlphaFoldDB" id="A0A6J0VC52"/>
<dbReference type="SMART" id="SM00908">
    <property type="entry name" value="Gal-bind_lectin"/>
    <property type="match status" value="1"/>
</dbReference>
<dbReference type="InterPro" id="IPR044156">
    <property type="entry name" value="Galectin-like"/>
</dbReference>
<dbReference type="GO" id="GO:0005634">
    <property type="term" value="C:nucleus"/>
    <property type="evidence" value="ECO:0007669"/>
    <property type="project" value="TreeGrafter"/>
</dbReference>
<feature type="domain" description="Galectin" evidence="3">
    <location>
        <begin position="38"/>
        <end position="169"/>
    </location>
</feature>
<dbReference type="OrthoDB" id="8112755at2759"/>
<proteinExistence type="predicted"/>
<dbReference type="PANTHER" id="PTHR11346:SF80">
    <property type="entry name" value="GALECTIN-9C"/>
    <property type="match status" value="1"/>
</dbReference>
<dbReference type="PANTHER" id="PTHR11346">
    <property type="entry name" value="GALECTIN"/>
    <property type="match status" value="1"/>
</dbReference>
<dbReference type="CDD" id="cd00070">
    <property type="entry name" value="GLECT"/>
    <property type="match status" value="1"/>
</dbReference>
<evidence type="ECO:0000259" key="3">
    <source>
        <dbReference type="PROSITE" id="PS51304"/>
    </source>
</evidence>
<dbReference type="SMART" id="SM00276">
    <property type="entry name" value="GLECT"/>
    <property type="match status" value="1"/>
</dbReference>
<dbReference type="GO" id="GO:2000562">
    <property type="term" value="P:negative regulation of CD4-positive, alpha-beta T cell proliferation"/>
    <property type="evidence" value="ECO:0007669"/>
    <property type="project" value="TreeGrafter"/>
</dbReference>
<name>A0A6J0VC52_9SAUR</name>
<dbReference type="InterPro" id="IPR001079">
    <property type="entry name" value="Galectin_CRD"/>
</dbReference>
<organism evidence="4 5">
    <name type="scientific">Pogona vitticeps</name>
    <name type="common">central bearded dragon</name>
    <dbReference type="NCBI Taxonomy" id="103695"/>
    <lineage>
        <taxon>Eukaryota</taxon>
        <taxon>Metazoa</taxon>
        <taxon>Chordata</taxon>
        <taxon>Craniata</taxon>
        <taxon>Vertebrata</taxon>
        <taxon>Euteleostomi</taxon>
        <taxon>Lepidosauria</taxon>
        <taxon>Squamata</taxon>
        <taxon>Bifurcata</taxon>
        <taxon>Unidentata</taxon>
        <taxon>Episquamata</taxon>
        <taxon>Toxicofera</taxon>
        <taxon>Iguania</taxon>
        <taxon>Acrodonta</taxon>
        <taxon>Agamidae</taxon>
        <taxon>Amphibolurinae</taxon>
        <taxon>Pogona</taxon>
    </lineage>
</organism>
<dbReference type="InParanoid" id="A0A6J0VC52"/>
<dbReference type="PROSITE" id="PS51304">
    <property type="entry name" value="GALECTIN"/>
    <property type="match status" value="1"/>
</dbReference>
<dbReference type="SUPFAM" id="SSF49899">
    <property type="entry name" value="Concanavalin A-like lectins/glucanases"/>
    <property type="match status" value="1"/>
</dbReference>
<dbReference type="GO" id="GO:0010628">
    <property type="term" value="P:positive regulation of gene expression"/>
    <property type="evidence" value="ECO:0007669"/>
    <property type="project" value="TreeGrafter"/>
</dbReference>
<evidence type="ECO:0000313" key="4">
    <source>
        <dbReference type="Proteomes" id="UP001652642"/>
    </source>
</evidence>
<dbReference type="Pfam" id="PF00337">
    <property type="entry name" value="Gal-bind_lectin"/>
    <property type="match status" value="1"/>
</dbReference>
<dbReference type="RefSeq" id="XP_020668214.2">
    <property type="nucleotide sequence ID" value="XM_020812555.2"/>
</dbReference>